<evidence type="ECO:0000256" key="1">
    <source>
        <dbReference type="SAM" id="SignalP"/>
    </source>
</evidence>
<dbReference type="Proteomes" id="UP001163046">
    <property type="component" value="Unassembled WGS sequence"/>
</dbReference>
<name>A0A9W9ZNI8_9CNID</name>
<keyword evidence="1" id="KW-0732">Signal</keyword>
<keyword evidence="3" id="KW-1185">Reference proteome</keyword>
<evidence type="ECO:0000313" key="3">
    <source>
        <dbReference type="Proteomes" id="UP001163046"/>
    </source>
</evidence>
<sequence>MIAWIFLFVLITTDVFPGRWKQRIKSPVVAAELYFILSFYFNTGHTAKRHFKLYGNSISLLPLKVSYSRRASHQISTHVLRILLEEVLGYEDVVLVSDDSGLSVDKALQTLTGCDNHSCLSSVVPDVMINTEVWVPPGYQYNKWVDSRLVDEAGTISTHGRFGWYLPTSFVESLWNESRIIADNWRALELQSVLGQLLCNTSQLNSHINITEYKRSCEDIVGCINGWLHGAKCRDSDKHCAVLLADFPDHYGSVIRQQINSLGLNISVAWLGSELEHVISRMEGQPFLLLNWEPNTVSRTKQMTRLSFPPCSASVSIIKAMTSQLDYYNCDFPPSHLRKFAWRKIQDNAPDVYYLLSKIYFDKDTLDILLRKHKNGGVI</sequence>
<dbReference type="EMBL" id="MU825883">
    <property type="protein sequence ID" value="KAJ7384967.1"/>
    <property type="molecule type" value="Genomic_DNA"/>
</dbReference>
<organism evidence="2 3">
    <name type="scientific">Desmophyllum pertusum</name>
    <dbReference type="NCBI Taxonomy" id="174260"/>
    <lineage>
        <taxon>Eukaryota</taxon>
        <taxon>Metazoa</taxon>
        <taxon>Cnidaria</taxon>
        <taxon>Anthozoa</taxon>
        <taxon>Hexacorallia</taxon>
        <taxon>Scleractinia</taxon>
        <taxon>Caryophylliina</taxon>
        <taxon>Caryophylliidae</taxon>
        <taxon>Desmophyllum</taxon>
    </lineage>
</organism>
<feature type="signal peptide" evidence="1">
    <location>
        <begin position="1"/>
        <end position="17"/>
    </location>
</feature>
<reference evidence="2" key="1">
    <citation type="submission" date="2023-01" db="EMBL/GenBank/DDBJ databases">
        <title>Genome assembly of the deep-sea coral Lophelia pertusa.</title>
        <authorList>
            <person name="Herrera S."/>
            <person name="Cordes E."/>
        </authorList>
    </citation>
    <scope>NUCLEOTIDE SEQUENCE</scope>
    <source>
        <strain evidence="2">USNM1676648</strain>
        <tissue evidence="2">Polyp</tissue>
    </source>
</reference>
<comment type="caution">
    <text evidence="2">The sequence shown here is derived from an EMBL/GenBank/DDBJ whole genome shotgun (WGS) entry which is preliminary data.</text>
</comment>
<dbReference type="SUPFAM" id="SSF53850">
    <property type="entry name" value="Periplasmic binding protein-like II"/>
    <property type="match status" value="1"/>
</dbReference>
<dbReference type="OrthoDB" id="5988494at2759"/>
<evidence type="ECO:0000313" key="2">
    <source>
        <dbReference type="EMBL" id="KAJ7384967.1"/>
    </source>
</evidence>
<gene>
    <name evidence="2" type="ORF">OS493_018656</name>
</gene>
<protein>
    <submittedName>
        <fullName evidence="2">Uncharacterized protein</fullName>
    </submittedName>
</protein>
<accession>A0A9W9ZNI8</accession>
<dbReference type="AlphaFoldDB" id="A0A9W9ZNI8"/>
<proteinExistence type="predicted"/>
<feature type="chain" id="PRO_5040819946" evidence="1">
    <location>
        <begin position="18"/>
        <end position="379"/>
    </location>
</feature>